<name>A0A9P5T8J0_9AGAM</name>
<dbReference type="PANTHER" id="PTHR46203:SF1">
    <property type="entry name" value="MITOCHONDRIAL TRANSLATION RELEASE FACTOR IN RESCUE"/>
    <property type="match status" value="1"/>
</dbReference>
<sequence length="267" mass="30697">MSISSPLRAAARSVYRDLWRASGTTFAGDPPILLAFRQKIRRDSLEQYSVADEEVFKNNLKLGREIADFLRKNIVQAERLQMQPGEETAETYKIRITEHTELGDNDTIKTPENMVEMPRRRRGKEEKGVTVDSEVQSVAVPRFYSQMKKAHKERVIPVLNENDLEESFVRGSGPGGQSINKTENNVQLLHKPTRIRVSCQETRSLKQNRKIARRILLDKLDDISNPGLSKREIQKAKHLERERRRRKKAKKARLRAEEAVVNVSGSE</sequence>
<feature type="compositionally biased region" description="Basic and acidic residues" evidence="5">
    <location>
        <begin position="229"/>
        <end position="242"/>
    </location>
</feature>
<reference evidence="7" key="2">
    <citation type="journal article" date="2020" name="Nat. Commun.">
        <title>Large-scale genome sequencing of mycorrhizal fungi provides insights into the early evolution of symbiotic traits.</title>
        <authorList>
            <person name="Miyauchi S."/>
            <person name="Kiss E."/>
            <person name="Kuo A."/>
            <person name="Drula E."/>
            <person name="Kohler A."/>
            <person name="Sanchez-Garcia M."/>
            <person name="Morin E."/>
            <person name="Andreopoulos B."/>
            <person name="Barry K.W."/>
            <person name="Bonito G."/>
            <person name="Buee M."/>
            <person name="Carver A."/>
            <person name="Chen C."/>
            <person name="Cichocki N."/>
            <person name="Clum A."/>
            <person name="Culley D."/>
            <person name="Crous P.W."/>
            <person name="Fauchery L."/>
            <person name="Girlanda M."/>
            <person name="Hayes R.D."/>
            <person name="Keri Z."/>
            <person name="LaButti K."/>
            <person name="Lipzen A."/>
            <person name="Lombard V."/>
            <person name="Magnuson J."/>
            <person name="Maillard F."/>
            <person name="Murat C."/>
            <person name="Nolan M."/>
            <person name="Ohm R.A."/>
            <person name="Pangilinan J."/>
            <person name="Pereira M.F."/>
            <person name="Perotto S."/>
            <person name="Peter M."/>
            <person name="Pfister S."/>
            <person name="Riley R."/>
            <person name="Sitrit Y."/>
            <person name="Stielow J.B."/>
            <person name="Szollosi G."/>
            <person name="Zifcakova L."/>
            <person name="Stursova M."/>
            <person name="Spatafora J.W."/>
            <person name="Tedersoo L."/>
            <person name="Vaario L.M."/>
            <person name="Yamada A."/>
            <person name="Yan M."/>
            <person name="Wang P."/>
            <person name="Xu J."/>
            <person name="Bruns T."/>
            <person name="Baldrian P."/>
            <person name="Vilgalys R."/>
            <person name="Dunand C."/>
            <person name="Henrissat B."/>
            <person name="Grigoriev I.V."/>
            <person name="Hibbett D."/>
            <person name="Nagy L.G."/>
            <person name="Martin F.M."/>
        </authorList>
    </citation>
    <scope>NUCLEOTIDE SEQUENCE</scope>
    <source>
        <strain evidence="7">Prilba</strain>
    </source>
</reference>
<evidence type="ECO:0000256" key="4">
    <source>
        <dbReference type="ARBA" id="ARBA00023128"/>
    </source>
</evidence>
<evidence type="ECO:0000256" key="2">
    <source>
        <dbReference type="ARBA" id="ARBA00010835"/>
    </source>
</evidence>
<comment type="caution">
    <text evidence="7">The sequence shown here is derived from an EMBL/GenBank/DDBJ whole genome shotgun (WGS) entry which is preliminary data.</text>
</comment>
<dbReference type="Gene3D" id="3.30.160.20">
    <property type="match status" value="1"/>
</dbReference>
<dbReference type="GO" id="GO:0003747">
    <property type="term" value="F:translation release factor activity"/>
    <property type="evidence" value="ECO:0007669"/>
    <property type="project" value="InterPro"/>
</dbReference>
<feature type="domain" description="Prokaryotic-type class I peptide chain release factors" evidence="6">
    <location>
        <begin position="159"/>
        <end position="250"/>
    </location>
</feature>
<comment type="similarity">
    <text evidence="2">Belongs to the prokaryotic/mitochondrial release factor family.</text>
</comment>
<organism evidence="7 8">
    <name type="scientific">Russula ochroleuca</name>
    <dbReference type="NCBI Taxonomy" id="152965"/>
    <lineage>
        <taxon>Eukaryota</taxon>
        <taxon>Fungi</taxon>
        <taxon>Dikarya</taxon>
        <taxon>Basidiomycota</taxon>
        <taxon>Agaricomycotina</taxon>
        <taxon>Agaricomycetes</taxon>
        <taxon>Russulales</taxon>
        <taxon>Russulaceae</taxon>
        <taxon>Russula</taxon>
    </lineage>
</organism>
<proteinExistence type="inferred from homology"/>
<keyword evidence="3" id="KW-0809">Transit peptide</keyword>
<evidence type="ECO:0000259" key="6">
    <source>
        <dbReference type="Pfam" id="PF00472"/>
    </source>
</evidence>
<evidence type="ECO:0000313" key="7">
    <source>
        <dbReference type="EMBL" id="KAF8479018.1"/>
    </source>
</evidence>
<keyword evidence="8" id="KW-1185">Reference proteome</keyword>
<dbReference type="GO" id="GO:0034551">
    <property type="term" value="P:mitochondrial respiratory chain complex III assembly"/>
    <property type="evidence" value="ECO:0007669"/>
    <property type="project" value="InterPro"/>
</dbReference>
<dbReference type="Pfam" id="PF00472">
    <property type="entry name" value="RF-1"/>
    <property type="match status" value="1"/>
</dbReference>
<evidence type="ECO:0000256" key="5">
    <source>
        <dbReference type="SAM" id="MobiDB-lite"/>
    </source>
</evidence>
<evidence type="ECO:0000256" key="3">
    <source>
        <dbReference type="ARBA" id="ARBA00022946"/>
    </source>
</evidence>
<dbReference type="InterPro" id="IPR000352">
    <property type="entry name" value="Pep_chain_release_fac_I"/>
</dbReference>
<feature type="region of interest" description="Disordered" evidence="5">
    <location>
        <begin position="227"/>
        <end position="267"/>
    </location>
</feature>
<dbReference type="PANTHER" id="PTHR46203">
    <property type="entry name" value="PROBABLE PEPTIDE CHAIN RELEASE FACTOR C12ORF65"/>
    <property type="match status" value="1"/>
</dbReference>
<dbReference type="InterPro" id="IPR052405">
    <property type="entry name" value="Mito_Transl_Release_Factor"/>
</dbReference>
<reference evidence="7" key="1">
    <citation type="submission" date="2019-10" db="EMBL/GenBank/DDBJ databases">
        <authorList>
            <consortium name="DOE Joint Genome Institute"/>
            <person name="Kuo A."/>
            <person name="Miyauchi S."/>
            <person name="Kiss E."/>
            <person name="Drula E."/>
            <person name="Kohler A."/>
            <person name="Sanchez-Garcia M."/>
            <person name="Andreopoulos B."/>
            <person name="Barry K.W."/>
            <person name="Bonito G."/>
            <person name="Buee M."/>
            <person name="Carver A."/>
            <person name="Chen C."/>
            <person name="Cichocki N."/>
            <person name="Clum A."/>
            <person name="Culley D."/>
            <person name="Crous P.W."/>
            <person name="Fauchery L."/>
            <person name="Girlanda M."/>
            <person name="Hayes R."/>
            <person name="Keri Z."/>
            <person name="LaButti K."/>
            <person name="Lipzen A."/>
            <person name="Lombard V."/>
            <person name="Magnuson J."/>
            <person name="Maillard F."/>
            <person name="Morin E."/>
            <person name="Murat C."/>
            <person name="Nolan M."/>
            <person name="Ohm R."/>
            <person name="Pangilinan J."/>
            <person name="Pereira M."/>
            <person name="Perotto S."/>
            <person name="Peter M."/>
            <person name="Riley R."/>
            <person name="Sitrit Y."/>
            <person name="Stielow B."/>
            <person name="Szollosi G."/>
            <person name="Zifcakova L."/>
            <person name="Stursova M."/>
            <person name="Spatafora J.W."/>
            <person name="Tedersoo L."/>
            <person name="Vaario L.-M."/>
            <person name="Yamada A."/>
            <person name="Yan M."/>
            <person name="Wang P."/>
            <person name="Xu J."/>
            <person name="Bruns T."/>
            <person name="Baldrian P."/>
            <person name="Vilgalys R."/>
            <person name="Henrissat B."/>
            <person name="Grigoriev I.V."/>
            <person name="Hibbett D."/>
            <person name="Nagy L.G."/>
            <person name="Martin F.M."/>
        </authorList>
    </citation>
    <scope>NUCLEOTIDE SEQUENCE</scope>
    <source>
        <strain evidence="7">Prilba</strain>
    </source>
</reference>
<feature type="compositionally biased region" description="Basic residues" evidence="5">
    <location>
        <begin position="243"/>
        <end position="253"/>
    </location>
</feature>
<evidence type="ECO:0000256" key="1">
    <source>
        <dbReference type="ARBA" id="ARBA00004173"/>
    </source>
</evidence>
<dbReference type="Proteomes" id="UP000759537">
    <property type="component" value="Unassembled WGS sequence"/>
</dbReference>
<dbReference type="InterPro" id="IPR045853">
    <property type="entry name" value="Pep_chain_release_fac_I_sf"/>
</dbReference>
<gene>
    <name evidence="7" type="ORF">DFH94DRAFT_651627</name>
</gene>
<evidence type="ECO:0000313" key="8">
    <source>
        <dbReference type="Proteomes" id="UP000759537"/>
    </source>
</evidence>
<dbReference type="OrthoDB" id="277888at2759"/>
<dbReference type="CDD" id="cd20267">
    <property type="entry name" value="Complex1_LYR_LYRM7"/>
    <property type="match status" value="1"/>
</dbReference>
<dbReference type="AlphaFoldDB" id="A0A9P5T8J0"/>
<dbReference type="InterPro" id="IPR045298">
    <property type="entry name" value="Complex1_LYR_LYRM7"/>
</dbReference>
<dbReference type="GO" id="GO:0005739">
    <property type="term" value="C:mitochondrion"/>
    <property type="evidence" value="ECO:0007669"/>
    <property type="project" value="UniProtKB-SubCell"/>
</dbReference>
<dbReference type="SUPFAM" id="SSF75620">
    <property type="entry name" value="Release factor"/>
    <property type="match status" value="1"/>
</dbReference>
<accession>A0A9P5T8J0</accession>
<protein>
    <submittedName>
        <fullName evidence="7">RF-1 domain-containing protein</fullName>
    </submittedName>
</protein>
<dbReference type="EMBL" id="WHVB01000010">
    <property type="protein sequence ID" value="KAF8479018.1"/>
    <property type="molecule type" value="Genomic_DNA"/>
</dbReference>
<keyword evidence="4" id="KW-0496">Mitochondrion</keyword>
<comment type="subcellular location">
    <subcellularLocation>
        <location evidence="1">Mitochondrion</location>
    </subcellularLocation>
</comment>
<dbReference type="GO" id="GO:0032543">
    <property type="term" value="P:mitochondrial translation"/>
    <property type="evidence" value="ECO:0007669"/>
    <property type="project" value="UniProtKB-ARBA"/>
</dbReference>